<dbReference type="GO" id="GO:0043161">
    <property type="term" value="P:proteasome-mediated ubiquitin-dependent protein catabolic process"/>
    <property type="evidence" value="ECO:0007669"/>
    <property type="project" value="TreeGrafter"/>
</dbReference>
<dbReference type="GO" id="GO:0061630">
    <property type="term" value="F:ubiquitin protein ligase activity"/>
    <property type="evidence" value="ECO:0007669"/>
    <property type="project" value="UniProtKB-UniRule"/>
</dbReference>
<dbReference type="Proteomes" id="UP000287033">
    <property type="component" value="Unassembled WGS sequence"/>
</dbReference>
<dbReference type="STRING" id="137246.A0A401T9R3"/>
<comment type="pathway">
    <text evidence="2">Protein modification; protein ubiquitination.</text>
</comment>
<dbReference type="InterPro" id="IPR035983">
    <property type="entry name" value="Hect_E3_ubiquitin_ligase"/>
</dbReference>
<dbReference type="AlphaFoldDB" id="A0A401T9R3"/>
<evidence type="ECO:0000256" key="2">
    <source>
        <dbReference type="RuleBase" id="RU369009"/>
    </source>
</evidence>
<keyword evidence="1 2" id="KW-0808">Transferase</keyword>
<protein>
    <recommendedName>
        <fullName evidence="2">E3 ubiquitin-protein ligase</fullName>
        <ecNumber evidence="2">2.3.2.26</ecNumber>
    </recommendedName>
</protein>
<dbReference type="InterPro" id="IPR045322">
    <property type="entry name" value="HECTD1/TRIP12-like"/>
</dbReference>
<comment type="caution">
    <text evidence="3">The sequence shown here is derived from an EMBL/GenBank/DDBJ whole genome shotgun (WGS) entry which is preliminary data.</text>
</comment>
<name>A0A401T9R3_CHIPU</name>
<comment type="catalytic activity">
    <reaction evidence="2">
        <text>S-ubiquitinyl-[E2 ubiquitin-conjugating enzyme]-L-cysteine + [acceptor protein]-L-lysine = [E2 ubiquitin-conjugating enzyme]-L-cysteine + N(6)-ubiquitinyl-[acceptor protein]-L-lysine.</text>
        <dbReference type="EC" id="2.3.2.26"/>
    </reaction>
</comment>
<dbReference type="Gene3D" id="3.90.1750.10">
    <property type="entry name" value="Hect, E3 ligase catalytic domains"/>
    <property type="match status" value="1"/>
</dbReference>
<comment type="similarity">
    <text evidence="2">Belongs to the UPL family. K-HECT subfamily.</text>
</comment>
<dbReference type="UniPathway" id="UPA00143"/>
<comment type="function">
    <text evidence="2">E3 ubiquitin-protein ligase which accepts ubiquitin from an E2 ubiquitin-conjugating enzyme in the form of a thioester and then directly transfers the ubiquitin to targeted substrates.</text>
</comment>
<keyword evidence="2" id="KW-0833">Ubl conjugation pathway</keyword>
<dbReference type="PANTHER" id="PTHR45670:SF13">
    <property type="entry name" value="E3 UBIQUITIN-PROTEIN LIGASE TRIP12"/>
    <property type="match status" value="1"/>
</dbReference>
<dbReference type="EC" id="2.3.2.26" evidence="2"/>
<reference evidence="3 4" key="1">
    <citation type="journal article" date="2018" name="Nat. Ecol. Evol.">
        <title>Shark genomes provide insights into elasmobranch evolution and the origin of vertebrates.</title>
        <authorList>
            <person name="Hara Y"/>
            <person name="Yamaguchi K"/>
            <person name="Onimaru K"/>
            <person name="Kadota M"/>
            <person name="Koyanagi M"/>
            <person name="Keeley SD"/>
            <person name="Tatsumi K"/>
            <person name="Tanaka K"/>
            <person name="Motone F"/>
            <person name="Kageyama Y"/>
            <person name="Nozu R"/>
            <person name="Adachi N"/>
            <person name="Nishimura O"/>
            <person name="Nakagawa R"/>
            <person name="Tanegashima C"/>
            <person name="Kiyatake I"/>
            <person name="Matsumoto R"/>
            <person name="Murakumo K"/>
            <person name="Nishida K"/>
            <person name="Terakita A"/>
            <person name="Kuratani S"/>
            <person name="Sato K"/>
            <person name="Hyodo S Kuraku.S."/>
        </authorList>
    </citation>
    <scope>NUCLEOTIDE SEQUENCE [LARGE SCALE GENOMIC DNA]</scope>
</reference>
<dbReference type="EMBL" id="BEZZ01012260">
    <property type="protein sequence ID" value="GCC39398.1"/>
    <property type="molecule type" value="Genomic_DNA"/>
</dbReference>
<keyword evidence="4" id="KW-1185">Reference proteome</keyword>
<dbReference type="SUPFAM" id="SSF56204">
    <property type="entry name" value="Hect, E3 ligase catalytic domain"/>
    <property type="match status" value="1"/>
</dbReference>
<dbReference type="PANTHER" id="PTHR45670">
    <property type="entry name" value="E3 UBIQUITIN-PROTEIN LIGASE TRIP12"/>
    <property type="match status" value="1"/>
</dbReference>
<dbReference type="OrthoDB" id="271273at2759"/>
<evidence type="ECO:0000313" key="3">
    <source>
        <dbReference type="EMBL" id="GCC39398.1"/>
    </source>
</evidence>
<dbReference type="GO" id="GO:0006974">
    <property type="term" value="P:DNA damage response"/>
    <property type="evidence" value="ECO:0007669"/>
    <property type="project" value="TreeGrafter"/>
</dbReference>
<feature type="non-terminal residue" evidence="3">
    <location>
        <position position="47"/>
    </location>
</feature>
<accession>A0A401T9R3</accession>
<dbReference type="GO" id="GO:0000209">
    <property type="term" value="P:protein polyubiquitination"/>
    <property type="evidence" value="ECO:0007669"/>
    <property type="project" value="TreeGrafter"/>
</dbReference>
<gene>
    <name evidence="3" type="ORF">chiPu_0022870</name>
</gene>
<evidence type="ECO:0000313" key="4">
    <source>
        <dbReference type="Proteomes" id="UP000287033"/>
    </source>
</evidence>
<evidence type="ECO:0000256" key="1">
    <source>
        <dbReference type="ARBA" id="ARBA00022679"/>
    </source>
</evidence>
<proteinExistence type="inferred from homology"/>
<dbReference type="GO" id="GO:0016607">
    <property type="term" value="C:nuclear speck"/>
    <property type="evidence" value="ECO:0007669"/>
    <property type="project" value="TreeGrafter"/>
</dbReference>
<sequence length="47" mass="5305">MLEIQYENEVGTGLGPTLEFYALVSQELQRADLGLWRGDEVTLSHPK</sequence>
<organism evidence="3 4">
    <name type="scientific">Chiloscyllium punctatum</name>
    <name type="common">Brownbanded bambooshark</name>
    <name type="synonym">Hemiscyllium punctatum</name>
    <dbReference type="NCBI Taxonomy" id="137246"/>
    <lineage>
        <taxon>Eukaryota</taxon>
        <taxon>Metazoa</taxon>
        <taxon>Chordata</taxon>
        <taxon>Craniata</taxon>
        <taxon>Vertebrata</taxon>
        <taxon>Chondrichthyes</taxon>
        <taxon>Elasmobranchii</taxon>
        <taxon>Galeomorphii</taxon>
        <taxon>Galeoidea</taxon>
        <taxon>Orectolobiformes</taxon>
        <taxon>Hemiscylliidae</taxon>
        <taxon>Chiloscyllium</taxon>
    </lineage>
</organism>